<keyword evidence="5" id="KW-1185">Reference proteome</keyword>
<dbReference type="OrthoDB" id="9775391at2"/>
<dbReference type="InterPro" id="IPR029065">
    <property type="entry name" value="Enolase_C-like"/>
</dbReference>
<dbReference type="SFLD" id="SFLDS00001">
    <property type="entry name" value="Enolase"/>
    <property type="match status" value="1"/>
</dbReference>
<reference evidence="4 5" key="1">
    <citation type="submission" date="2018-06" db="EMBL/GenBank/DDBJ databases">
        <title>Paenibacillus montanisoli sp. nov., isolated from mountain area soil.</title>
        <authorList>
            <person name="Wu M."/>
        </authorList>
    </citation>
    <scope>NUCLEOTIDE SEQUENCE [LARGE SCALE GENOMIC DNA]</scope>
    <source>
        <strain evidence="4 5">RA17</strain>
    </source>
</reference>
<dbReference type="GO" id="GO:0046872">
    <property type="term" value="F:metal ion binding"/>
    <property type="evidence" value="ECO:0007669"/>
    <property type="project" value="UniProtKB-KW"/>
</dbReference>
<dbReference type="CDD" id="cd03316">
    <property type="entry name" value="MR_like"/>
    <property type="match status" value="1"/>
</dbReference>
<dbReference type="SUPFAM" id="SSF51604">
    <property type="entry name" value="Enolase C-terminal domain-like"/>
    <property type="match status" value="1"/>
</dbReference>
<keyword evidence="2" id="KW-0456">Lyase</keyword>
<dbReference type="SFLD" id="SFLDG00179">
    <property type="entry name" value="mandelate_racemase"/>
    <property type="match status" value="1"/>
</dbReference>
<dbReference type="InterPro" id="IPR036849">
    <property type="entry name" value="Enolase-like_C_sf"/>
</dbReference>
<name>A0A328U725_9BACL</name>
<dbReference type="RefSeq" id="WP_112880314.1">
    <property type="nucleotide sequence ID" value="NZ_QLUW01000001.1"/>
</dbReference>
<dbReference type="Pfam" id="PF02746">
    <property type="entry name" value="MR_MLE_N"/>
    <property type="match status" value="1"/>
</dbReference>
<evidence type="ECO:0000259" key="3">
    <source>
        <dbReference type="SMART" id="SM00922"/>
    </source>
</evidence>
<sequence length="463" mass="51602">MTSKPTAYEETLAHVNTHSSPSELRITDIRFTDIVGGPFHSSLIKVYTNQGLVGFGEVRDGADKVYAEILKGRLLGENPCNIDKLFRRIKQFGGHARQGGGVSGLEIALWDLAGKAYGVPIYQMLGGKFRDKIRMYCDTDVSGKNTGTAMGVALKKRMDDGFTFLKMDLGIGQLIDQPGTLSAPLGFLEEMSERSKRRYRQNAAGLTEDQIRENRNRHYDIYNIAHPFTGIHVTEKGLDVLEQYVADVRAVIGYEVPLAIDHFGHIGLEDCIKLGRRVEKFNLAWMEDMIPWQYTEQYAKLARAVTTPICTGEDIYLKENFKPLLEAGGVSVIHPDVLTTGGILETKKIGDMAQDYGVAMAIHMAESPIACLAAAHVAAATENFLALEYHSCEVEWWDDIIISSKLPKKLVRNGFMTITDAPGLGIDDLNDEVLAQHLHPEIPGLWESTDQWNKYHSSDRLWS</sequence>
<dbReference type="GO" id="GO:0016829">
    <property type="term" value="F:lyase activity"/>
    <property type="evidence" value="ECO:0007669"/>
    <property type="project" value="UniProtKB-KW"/>
</dbReference>
<dbReference type="Proteomes" id="UP000249260">
    <property type="component" value="Unassembled WGS sequence"/>
</dbReference>
<dbReference type="Pfam" id="PF13378">
    <property type="entry name" value="MR_MLE_C"/>
    <property type="match status" value="1"/>
</dbReference>
<dbReference type="PANTHER" id="PTHR48080">
    <property type="entry name" value="D-GALACTONATE DEHYDRATASE-RELATED"/>
    <property type="match status" value="1"/>
</dbReference>
<comment type="caution">
    <text evidence="4">The sequence shown here is derived from an EMBL/GenBank/DDBJ whole genome shotgun (WGS) entry which is preliminary data.</text>
</comment>
<dbReference type="InterPro" id="IPR013341">
    <property type="entry name" value="Mandelate_racemase_N_dom"/>
</dbReference>
<evidence type="ECO:0000313" key="5">
    <source>
        <dbReference type="Proteomes" id="UP000249260"/>
    </source>
</evidence>
<protein>
    <submittedName>
        <fullName evidence="4">Mandelate racemase/muconate lactonizing enzyme family protein</fullName>
    </submittedName>
</protein>
<dbReference type="InterPro" id="IPR029017">
    <property type="entry name" value="Enolase-like_N"/>
</dbReference>
<dbReference type="InterPro" id="IPR013342">
    <property type="entry name" value="Mandelate_racemase_C"/>
</dbReference>
<proteinExistence type="predicted"/>
<dbReference type="Gene3D" id="3.20.20.120">
    <property type="entry name" value="Enolase-like C-terminal domain"/>
    <property type="match status" value="1"/>
</dbReference>
<dbReference type="SUPFAM" id="SSF54826">
    <property type="entry name" value="Enolase N-terminal domain-like"/>
    <property type="match status" value="1"/>
</dbReference>
<organism evidence="4 5">
    <name type="scientific">Paenibacillus montanisoli</name>
    <dbReference type="NCBI Taxonomy" id="2081970"/>
    <lineage>
        <taxon>Bacteria</taxon>
        <taxon>Bacillati</taxon>
        <taxon>Bacillota</taxon>
        <taxon>Bacilli</taxon>
        <taxon>Bacillales</taxon>
        <taxon>Paenibacillaceae</taxon>
        <taxon>Paenibacillus</taxon>
    </lineage>
</organism>
<dbReference type="AlphaFoldDB" id="A0A328U725"/>
<dbReference type="InterPro" id="IPR034593">
    <property type="entry name" value="DgoD-like"/>
</dbReference>
<feature type="domain" description="Mandelate racemase/muconate lactonizing enzyme C-terminal" evidence="3">
    <location>
        <begin position="147"/>
        <end position="308"/>
    </location>
</feature>
<accession>A0A328U725</accession>
<evidence type="ECO:0000256" key="2">
    <source>
        <dbReference type="ARBA" id="ARBA00023239"/>
    </source>
</evidence>
<evidence type="ECO:0000256" key="1">
    <source>
        <dbReference type="ARBA" id="ARBA00022723"/>
    </source>
</evidence>
<dbReference type="SMART" id="SM00922">
    <property type="entry name" value="MR_MLE"/>
    <property type="match status" value="1"/>
</dbReference>
<dbReference type="EMBL" id="QLUW01000001">
    <property type="protein sequence ID" value="RAP77201.1"/>
    <property type="molecule type" value="Genomic_DNA"/>
</dbReference>
<keyword evidence="1" id="KW-0479">Metal-binding</keyword>
<evidence type="ECO:0000313" key="4">
    <source>
        <dbReference type="EMBL" id="RAP77201.1"/>
    </source>
</evidence>
<dbReference type="Gene3D" id="3.30.390.10">
    <property type="entry name" value="Enolase-like, N-terminal domain"/>
    <property type="match status" value="1"/>
</dbReference>
<dbReference type="PANTHER" id="PTHR48080:SF2">
    <property type="entry name" value="D-GALACTONATE DEHYDRATASE"/>
    <property type="match status" value="1"/>
</dbReference>
<gene>
    <name evidence="4" type="ORF">DL346_01485</name>
</gene>